<reference evidence="1 2" key="1">
    <citation type="submission" date="2023-07" db="EMBL/GenBank/DDBJ databases">
        <title>The novel representative of Negativicutes class, Anaeroselena agilis gen. nov. sp. nov.</title>
        <authorList>
            <person name="Prokofeva M.I."/>
            <person name="Elcheninov A.G."/>
            <person name="Klyukina A."/>
            <person name="Kublanov I.V."/>
            <person name="Frolov E.N."/>
            <person name="Podosokorskaya O.A."/>
        </authorList>
    </citation>
    <scope>NUCLEOTIDE SEQUENCE [LARGE SCALE GENOMIC DNA]</scope>
    <source>
        <strain evidence="1 2">4137-cl</strain>
    </source>
</reference>
<dbReference type="RefSeq" id="WP_413779662.1">
    <property type="nucleotide sequence ID" value="NZ_JAUOZS010000001.1"/>
</dbReference>
<name>A0ABU3NWD9_9FIRM</name>
<dbReference type="EMBL" id="JAUOZS010000001">
    <property type="protein sequence ID" value="MDT8901138.1"/>
    <property type="molecule type" value="Genomic_DNA"/>
</dbReference>
<dbReference type="Proteomes" id="UP001254848">
    <property type="component" value="Unassembled WGS sequence"/>
</dbReference>
<keyword evidence="2" id="KW-1185">Reference proteome</keyword>
<accession>A0ABU3NWD9</accession>
<organism evidence="1 2">
    <name type="scientific">Anaeroselena agilis</name>
    <dbReference type="NCBI Taxonomy" id="3063788"/>
    <lineage>
        <taxon>Bacteria</taxon>
        <taxon>Bacillati</taxon>
        <taxon>Bacillota</taxon>
        <taxon>Negativicutes</taxon>
        <taxon>Acetonemataceae</taxon>
        <taxon>Anaeroselena</taxon>
    </lineage>
</organism>
<comment type="caution">
    <text evidence="1">The sequence shown here is derived from an EMBL/GenBank/DDBJ whole genome shotgun (WGS) entry which is preliminary data.</text>
</comment>
<evidence type="ECO:0000313" key="1">
    <source>
        <dbReference type="EMBL" id="MDT8901138.1"/>
    </source>
</evidence>
<sequence>MSGKVIDLAAWLANSHMIDGRRRQISARTIRIVKTKQLLTGGRPGGDCA</sequence>
<evidence type="ECO:0000313" key="2">
    <source>
        <dbReference type="Proteomes" id="UP001254848"/>
    </source>
</evidence>
<protein>
    <submittedName>
        <fullName evidence="1">Uncharacterized protein</fullName>
    </submittedName>
</protein>
<gene>
    <name evidence="1" type="ORF">Q4T40_07805</name>
</gene>
<proteinExistence type="predicted"/>